<dbReference type="SMART" id="SM00387">
    <property type="entry name" value="HATPase_c"/>
    <property type="match status" value="1"/>
</dbReference>
<keyword evidence="8" id="KW-0808">Transferase</keyword>
<dbReference type="InterPro" id="IPR036890">
    <property type="entry name" value="HATPase_C_sf"/>
</dbReference>
<comment type="catalytic activity">
    <reaction evidence="1">
        <text>ATP + protein L-histidine = ADP + protein N-phospho-L-histidine.</text>
        <dbReference type="EC" id="2.7.13.3"/>
    </reaction>
</comment>
<keyword evidence="10" id="KW-0408">Iron</keyword>
<evidence type="ECO:0000256" key="11">
    <source>
        <dbReference type="ARBA" id="ARBA00023012"/>
    </source>
</evidence>
<keyword evidence="17" id="KW-1185">Reference proteome</keyword>
<name>A0ABN2BK91_9ACTN</name>
<evidence type="ECO:0000256" key="8">
    <source>
        <dbReference type="ARBA" id="ARBA00022679"/>
    </source>
</evidence>
<protein>
    <recommendedName>
        <fullName evidence="5">Oxygen sensor histidine kinase NreB</fullName>
        <ecNumber evidence="4">2.7.13.3</ecNumber>
    </recommendedName>
    <alternativeName>
        <fullName evidence="14">Nitrogen regulation protein B</fullName>
    </alternativeName>
</protein>
<dbReference type="SUPFAM" id="SSF55874">
    <property type="entry name" value="ATPase domain of HSP90 chaperone/DNA topoisomerase II/histidine kinase"/>
    <property type="match status" value="1"/>
</dbReference>
<reference evidence="16 17" key="1">
    <citation type="journal article" date="2019" name="Int. J. Syst. Evol. Microbiol.">
        <title>The Global Catalogue of Microorganisms (GCM) 10K type strain sequencing project: providing services to taxonomists for standard genome sequencing and annotation.</title>
        <authorList>
            <consortium name="The Broad Institute Genomics Platform"/>
            <consortium name="The Broad Institute Genome Sequencing Center for Infectious Disease"/>
            <person name="Wu L."/>
            <person name="Ma J."/>
        </authorList>
    </citation>
    <scope>NUCLEOTIDE SEQUENCE [LARGE SCALE GENOMIC DNA]</scope>
    <source>
        <strain evidence="16 17">JCM 14942</strain>
    </source>
</reference>
<dbReference type="InterPro" id="IPR003594">
    <property type="entry name" value="HATPase_dom"/>
</dbReference>
<dbReference type="Gene3D" id="3.30.565.10">
    <property type="entry name" value="Histidine kinase-like ATPase, C-terminal domain"/>
    <property type="match status" value="1"/>
</dbReference>
<evidence type="ECO:0000256" key="3">
    <source>
        <dbReference type="ARBA" id="ARBA00004496"/>
    </source>
</evidence>
<organism evidence="16 17">
    <name type="scientific">Nocardioides humi</name>
    <dbReference type="NCBI Taxonomy" id="449461"/>
    <lineage>
        <taxon>Bacteria</taxon>
        <taxon>Bacillati</taxon>
        <taxon>Actinomycetota</taxon>
        <taxon>Actinomycetes</taxon>
        <taxon>Propionibacteriales</taxon>
        <taxon>Nocardioidaceae</taxon>
        <taxon>Nocardioides</taxon>
    </lineage>
</organism>
<dbReference type="EMBL" id="BAAAOR010000038">
    <property type="protein sequence ID" value="GAA1540976.1"/>
    <property type="molecule type" value="Genomic_DNA"/>
</dbReference>
<dbReference type="RefSeq" id="WP_141006216.1">
    <property type="nucleotide sequence ID" value="NZ_BAAAOR010000038.1"/>
</dbReference>
<proteinExistence type="predicted"/>
<sequence>MDPGLELPGDARTLLDAVLAIGADVDLHAVLGRILEVSRRLTDADLSGTGRAEDAVGELGRALREVCDARLVAYVRLADGILELRQVLGDTEAAPRLVESLSEVVGEVARTRAAQEVGSVGDPTTLVVPVPTRLADPGVLVIDRVEDRPVLRGIMLDLAAVAASQVGLILDRQEALREQARLLVARDRQRIARDLHDLVIQRLFATGMQLQGARDLDASELRTRVDGTVAELDGAIKELRSVIFELGSGSGRPLLEDVRALLAEYAGVLGFQPLLRIQGPVDRALVPEARSHVLGTLREALSNVARHAGAGSATVELTASSAWFRLRVVDDGLGFDPAVAGTGHGTGNLRGRAEDLGGHLQVTSAPGQGTTLEWVIPAVG</sequence>
<dbReference type="Pfam" id="PF02518">
    <property type="entry name" value="HATPase_c"/>
    <property type="match status" value="1"/>
</dbReference>
<keyword evidence="12" id="KW-0411">Iron-sulfur</keyword>
<dbReference type="Gene3D" id="1.20.5.1930">
    <property type="match status" value="1"/>
</dbReference>
<evidence type="ECO:0000256" key="14">
    <source>
        <dbReference type="ARBA" id="ARBA00030800"/>
    </source>
</evidence>
<dbReference type="CDD" id="cd16917">
    <property type="entry name" value="HATPase_UhpB-NarQ-NarX-like"/>
    <property type="match status" value="1"/>
</dbReference>
<dbReference type="PANTHER" id="PTHR24421:SF56">
    <property type="entry name" value="OXYGEN SENSOR HISTIDINE KINASE RESPONSE REGULATOR DOST"/>
    <property type="match status" value="1"/>
</dbReference>
<comment type="cofactor">
    <cofactor evidence="2">
        <name>[4Fe-4S] cluster</name>
        <dbReference type="ChEBI" id="CHEBI:49883"/>
    </cofactor>
</comment>
<dbReference type="SUPFAM" id="SSF55781">
    <property type="entry name" value="GAF domain-like"/>
    <property type="match status" value="1"/>
</dbReference>
<keyword evidence="6" id="KW-0004">4Fe-4S</keyword>
<evidence type="ECO:0000256" key="1">
    <source>
        <dbReference type="ARBA" id="ARBA00000085"/>
    </source>
</evidence>
<evidence type="ECO:0000256" key="10">
    <source>
        <dbReference type="ARBA" id="ARBA00023004"/>
    </source>
</evidence>
<evidence type="ECO:0000313" key="17">
    <source>
        <dbReference type="Proteomes" id="UP001500842"/>
    </source>
</evidence>
<evidence type="ECO:0000256" key="7">
    <source>
        <dbReference type="ARBA" id="ARBA00022490"/>
    </source>
</evidence>
<evidence type="ECO:0000313" key="16">
    <source>
        <dbReference type="EMBL" id="GAA1540976.1"/>
    </source>
</evidence>
<evidence type="ECO:0000259" key="15">
    <source>
        <dbReference type="SMART" id="SM00387"/>
    </source>
</evidence>
<dbReference type="InterPro" id="IPR004358">
    <property type="entry name" value="Sig_transdc_His_kin-like_C"/>
</dbReference>
<keyword evidence="9" id="KW-0418">Kinase</keyword>
<feature type="domain" description="Histidine kinase/HSP90-like ATPase" evidence="15">
    <location>
        <begin position="288"/>
        <end position="380"/>
    </location>
</feature>
<dbReference type="Pfam" id="PF07730">
    <property type="entry name" value="HisKA_3"/>
    <property type="match status" value="1"/>
</dbReference>
<gene>
    <name evidence="16" type="ORF">GCM10009788_49660</name>
</gene>
<evidence type="ECO:0000256" key="9">
    <source>
        <dbReference type="ARBA" id="ARBA00022777"/>
    </source>
</evidence>
<dbReference type="InterPro" id="IPR011712">
    <property type="entry name" value="Sig_transdc_His_kin_sub3_dim/P"/>
</dbReference>
<evidence type="ECO:0000256" key="12">
    <source>
        <dbReference type="ARBA" id="ARBA00023014"/>
    </source>
</evidence>
<dbReference type="InterPro" id="IPR050482">
    <property type="entry name" value="Sensor_HK_TwoCompSys"/>
</dbReference>
<dbReference type="PRINTS" id="PR00344">
    <property type="entry name" value="BCTRLSENSOR"/>
</dbReference>
<accession>A0ABN2BK91</accession>
<evidence type="ECO:0000256" key="2">
    <source>
        <dbReference type="ARBA" id="ARBA00001966"/>
    </source>
</evidence>
<keyword evidence="11" id="KW-0902">Two-component regulatory system</keyword>
<evidence type="ECO:0000256" key="4">
    <source>
        <dbReference type="ARBA" id="ARBA00012438"/>
    </source>
</evidence>
<keyword evidence="7" id="KW-0963">Cytoplasm</keyword>
<evidence type="ECO:0000256" key="5">
    <source>
        <dbReference type="ARBA" id="ARBA00017322"/>
    </source>
</evidence>
<evidence type="ECO:0000256" key="6">
    <source>
        <dbReference type="ARBA" id="ARBA00022485"/>
    </source>
</evidence>
<evidence type="ECO:0000256" key="13">
    <source>
        <dbReference type="ARBA" id="ARBA00024827"/>
    </source>
</evidence>
<dbReference type="Proteomes" id="UP001500842">
    <property type="component" value="Unassembled WGS sequence"/>
</dbReference>
<dbReference type="PANTHER" id="PTHR24421">
    <property type="entry name" value="NITRATE/NITRITE SENSOR PROTEIN NARX-RELATED"/>
    <property type="match status" value="1"/>
</dbReference>
<dbReference type="EC" id="2.7.13.3" evidence="4"/>
<comment type="subcellular location">
    <subcellularLocation>
        <location evidence="3">Cytoplasm</location>
    </subcellularLocation>
</comment>
<comment type="function">
    <text evidence="13">Member of the two-component regulatory system NreB/NreC involved in the control of dissimilatory nitrate/nitrite reduction in response to oxygen. NreB functions as a direct oxygen sensor histidine kinase which is autophosphorylated, in the absence of oxygen, probably at the conserved histidine residue, and transfers its phosphate group probably to a conserved aspartate residue of NreC. NreB/NreC activates the expression of the nitrate (narGHJI) and nitrite (nir) reductase operons, as well as the putative nitrate transporter gene narT.</text>
</comment>
<keyword evidence="6" id="KW-0479">Metal-binding</keyword>
<comment type="caution">
    <text evidence="16">The sequence shown here is derived from an EMBL/GenBank/DDBJ whole genome shotgun (WGS) entry which is preliminary data.</text>
</comment>